<evidence type="ECO:0000256" key="1">
    <source>
        <dbReference type="SAM" id="Phobius"/>
    </source>
</evidence>
<evidence type="ECO:0000313" key="3">
    <source>
        <dbReference type="Proteomes" id="UP000618591"/>
    </source>
</evidence>
<sequence length="194" mass="19521">MAGYVDAVGFLHSGGFFVSFMSGNSTRLAVGLAHWTTAAAIAGGLIGSFVIGVTLGSLCGSLNERHRRSIVLVLVAVVLAGAAALGTAGSTWRALALTALAMGAENAAFEQPGGGSIGLTYMTGTLAKIGQGIAAMLRRRGGFEWLSYVALWAGLVAGAILGAAVYAQIAMAALWFAAGASAILAIVARRLHVG</sequence>
<evidence type="ECO:0008006" key="4">
    <source>
        <dbReference type="Google" id="ProtNLM"/>
    </source>
</evidence>
<dbReference type="PANTHER" id="PTHR37314">
    <property type="entry name" value="SLR0142 PROTEIN"/>
    <property type="match status" value="1"/>
</dbReference>
<keyword evidence="3" id="KW-1185">Reference proteome</keyword>
<feature type="transmembrane region" description="Helical" evidence="1">
    <location>
        <begin position="149"/>
        <end position="167"/>
    </location>
</feature>
<feature type="transmembrane region" description="Helical" evidence="1">
    <location>
        <begin position="70"/>
        <end position="95"/>
    </location>
</feature>
<gene>
    <name evidence="2" type="ORF">GCM10011395_26850</name>
</gene>
<feature type="transmembrane region" description="Helical" evidence="1">
    <location>
        <begin position="173"/>
        <end position="191"/>
    </location>
</feature>
<dbReference type="InterPro" id="IPR010699">
    <property type="entry name" value="DUF1275"/>
</dbReference>
<dbReference type="PANTHER" id="PTHR37314:SF4">
    <property type="entry name" value="UPF0700 TRANSMEMBRANE PROTEIN YOAK"/>
    <property type="match status" value="1"/>
</dbReference>
<name>A0ABQ1H1I0_9SPHN</name>
<dbReference type="Proteomes" id="UP000618591">
    <property type="component" value="Unassembled WGS sequence"/>
</dbReference>
<keyword evidence="1" id="KW-0812">Transmembrane</keyword>
<keyword evidence="1" id="KW-0472">Membrane</keyword>
<feature type="transmembrane region" description="Helical" evidence="1">
    <location>
        <begin position="32"/>
        <end position="58"/>
    </location>
</feature>
<keyword evidence="1" id="KW-1133">Transmembrane helix</keyword>
<accession>A0ABQ1H1I0</accession>
<feature type="transmembrane region" description="Helical" evidence="1">
    <location>
        <begin position="115"/>
        <end position="137"/>
    </location>
</feature>
<protein>
    <recommendedName>
        <fullName evidence="4">DUF1275 domain-containing protein</fullName>
    </recommendedName>
</protein>
<dbReference type="EMBL" id="BMDW01000017">
    <property type="protein sequence ID" value="GGA55052.1"/>
    <property type="molecule type" value="Genomic_DNA"/>
</dbReference>
<evidence type="ECO:0000313" key="2">
    <source>
        <dbReference type="EMBL" id="GGA55052.1"/>
    </source>
</evidence>
<organism evidence="2 3">
    <name type="scientific">Sphingomonas psychrolutea</name>
    <dbReference type="NCBI Taxonomy" id="1259676"/>
    <lineage>
        <taxon>Bacteria</taxon>
        <taxon>Pseudomonadati</taxon>
        <taxon>Pseudomonadota</taxon>
        <taxon>Alphaproteobacteria</taxon>
        <taxon>Sphingomonadales</taxon>
        <taxon>Sphingomonadaceae</taxon>
        <taxon>Sphingomonas</taxon>
    </lineage>
</organism>
<dbReference type="Pfam" id="PF06912">
    <property type="entry name" value="DUF1275"/>
    <property type="match status" value="1"/>
</dbReference>
<reference evidence="3" key="1">
    <citation type="journal article" date="2019" name="Int. J. Syst. Evol. Microbiol.">
        <title>The Global Catalogue of Microorganisms (GCM) 10K type strain sequencing project: providing services to taxonomists for standard genome sequencing and annotation.</title>
        <authorList>
            <consortium name="The Broad Institute Genomics Platform"/>
            <consortium name="The Broad Institute Genome Sequencing Center for Infectious Disease"/>
            <person name="Wu L."/>
            <person name="Ma J."/>
        </authorList>
    </citation>
    <scope>NUCLEOTIDE SEQUENCE [LARGE SCALE GENOMIC DNA]</scope>
    <source>
        <strain evidence="3">CGMCC 1.10106</strain>
    </source>
</reference>
<comment type="caution">
    <text evidence="2">The sequence shown here is derived from an EMBL/GenBank/DDBJ whole genome shotgun (WGS) entry which is preliminary data.</text>
</comment>
<proteinExistence type="predicted"/>